<name>A0A816SCT4_BRANA</name>
<evidence type="ECO:0000256" key="1">
    <source>
        <dbReference type="SAM" id="MobiDB-lite"/>
    </source>
</evidence>
<evidence type="ECO:0000313" key="2">
    <source>
        <dbReference type="EMBL" id="CAF2086306.1"/>
    </source>
</evidence>
<gene>
    <name evidence="2" type="ORF">DARMORV10_A06P24090.1</name>
</gene>
<dbReference type="EMBL" id="HG994360">
    <property type="protein sequence ID" value="CAF2086306.1"/>
    <property type="molecule type" value="Genomic_DNA"/>
</dbReference>
<feature type="compositionally biased region" description="Low complexity" evidence="1">
    <location>
        <begin position="36"/>
        <end position="48"/>
    </location>
</feature>
<dbReference type="Proteomes" id="UP001295469">
    <property type="component" value="Chromosome A06"/>
</dbReference>
<reference evidence="2" key="1">
    <citation type="submission" date="2021-01" db="EMBL/GenBank/DDBJ databases">
        <authorList>
            <consortium name="Genoscope - CEA"/>
            <person name="William W."/>
        </authorList>
    </citation>
    <scope>NUCLEOTIDE SEQUENCE</scope>
</reference>
<sequence>MHPSGIQPISFLAPYGFTHPGPDCFVPHPTGMNHRPPSASPSTISSTL</sequence>
<proteinExistence type="predicted"/>
<dbReference type="AlphaFoldDB" id="A0A816SCT4"/>
<accession>A0A816SCT4</accession>
<organism evidence="2">
    <name type="scientific">Brassica napus</name>
    <name type="common">Rape</name>
    <dbReference type="NCBI Taxonomy" id="3708"/>
    <lineage>
        <taxon>Eukaryota</taxon>
        <taxon>Viridiplantae</taxon>
        <taxon>Streptophyta</taxon>
        <taxon>Embryophyta</taxon>
        <taxon>Tracheophyta</taxon>
        <taxon>Spermatophyta</taxon>
        <taxon>Magnoliopsida</taxon>
        <taxon>eudicotyledons</taxon>
        <taxon>Gunneridae</taxon>
        <taxon>Pentapetalae</taxon>
        <taxon>rosids</taxon>
        <taxon>malvids</taxon>
        <taxon>Brassicales</taxon>
        <taxon>Brassicaceae</taxon>
        <taxon>Brassiceae</taxon>
        <taxon>Brassica</taxon>
    </lineage>
</organism>
<feature type="region of interest" description="Disordered" evidence="1">
    <location>
        <begin position="26"/>
        <end position="48"/>
    </location>
</feature>
<protein>
    <submittedName>
        <fullName evidence="2">(rape) hypothetical protein</fullName>
    </submittedName>
</protein>